<feature type="region of interest" description="Disordered" evidence="1">
    <location>
        <begin position="735"/>
        <end position="760"/>
    </location>
</feature>
<gene>
    <name evidence="3" type="ORF">D9V34_02950</name>
</gene>
<dbReference type="Proteomes" id="UP000269438">
    <property type="component" value="Unassembled WGS sequence"/>
</dbReference>
<name>A0A3L7ATD4_9MICO</name>
<dbReference type="PROSITE" id="PS50231">
    <property type="entry name" value="RICIN_B_LECTIN"/>
    <property type="match status" value="1"/>
</dbReference>
<proteinExistence type="predicted"/>
<reference evidence="3 4" key="1">
    <citation type="submission" date="2018-10" db="EMBL/GenBank/DDBJ databases">
        <authorList>
            <person name="Li J."/>
        </authorList>
    </citation>
    <scope>NUCLEOTIDE SEQUENCE [LARGE SCALE GENOMIC DNA]</scope>
    <source>
        <strain evidence="3 4">JCM 11654</strain>
    </source>
</reference>
<dbReference type="Pfam" id="PF14200">
    <property type="entry name" value="RicinB_lectin_2"/>
    <property type="match status" value="1"/>
</dbReference>
<dbReference type="Pfam" id="PF00652">
    <property type="entry name" value="Ricin_B_lectin"/>
    <property type="match status" value="1"/>
</dbReference>
<evidence type="ECO:0000256" key="1">
    <source>
        <dbReference type="SAM" id="MobiDB-lite"/>
    </source>
</evidence>
<feature type="region of interest" description="Disordered" evidence="1">
    <location>
        <begin position="462"/>
        <end position="483"/>
    </location>
</feature>
<dbReference type="OrthoDB" id="9135253at2"/>
<dbReference type="Gene3D" id="2.80.10.50">
    <property type="match status" value="2"/>
</dbReference>
<dbReference type="AlphaFoldDB" id="A0A3L7ATD4"/>
<feature type="domain" description="Ricin B lectin" evidence="2">
    <location>
        <begin position="68"/>
        <end position="194"/>
    </location>
</feature>
<dbReference type="SMART" id="SM00458">
    <property type="entry name" value="RICIN"/>
    <property type="match status" value="1"/>
</dbReference>
<dbReference type="CDD" id="cd00161">
    <property type="entry name" value="beta-trefoil_Ricin-like"/>
    <property type="match status" value="1"/>
</dbReference>
<accession>A0A3L7ATD4</accession>
<keyword evidence="4" id="KW-1185">Reference proteome</keyword>
<dbReference type="SUPFAM" id="SSF50370">
    <property type="entry name" value="Ricin B-like lectins"/>
    <property type="match status" value="2"/>
</dbReference>
<dbReference type="InterPro" id="IPR000772">
    <property type="entry name" value="Ricin_B_lectin"/>
</dbReference>
<evidence type="ECO:0000259" key="2">
    <source>
        <dbReference type="SMART" id="SM00458"/>
    </source>
</evidence>
<evidence type="ECO:0000313" key="4">
    <source>
        <dbReference type="Proteomes" id="UP000269438"/>
    </source>
</evidence>
<dbReference type="CDD" id="cd23451">
    <property type="entry name" value="beta-trefoil_Ricin_laminarinase"/>
    <property type="match status" value="1"/>
</dbReference>
<sequence>MHNRLSRGWDRTSRSHPVTPVRRLALTGALFALVAAAVVPLAAGPASATTPVNATTAVNTSVPASASPAAGTITSGTRCLDDADFGTANGTVIQLFDCNGSAAQKWTWENDGTVRVFGKCLDVTGGSNATGALLQLYTCTAGAVQQRFAALPDGTIYSPKSAKCLAVQGTPANLTRVGLASCDPSKPAQQWKAQTAPAPRYTLTGAPAQKNAYASDTPNSPYIDRDGTFYQQYAHALYGKTDPREWKFLSGSNVDTVTPSPLNDAVNPANPLDKNNDTTWRCDNSPTGKKSTVAAGSATYSQRNYCDLAGVWVDPDSGDWYGLVHNEFTPQPFGDGMHYDSVDYAVSRDQGKTWTIKDQVLTSPYSTQRGDTAAFPGDNYYYGDGDQRLFVDNASGYFYVFYASRTIAKPGVAPGQSWLQHVARAPISQKMAPSSWQKWYNGAWQQPGIGGKESNIVPADGNGPGFTAPADDYSPTRPGSQPAQVAAGTLPDDSQLAVMNIAWSAYLGKYFGTPQNSLAQDTGTKTPQHVYATDDLATQKWTDLGTVDSNKNASWYRWLLDSGSRTSGTILGKTFRTYCSFECTTFTSEYSETTIEPKNASDLPQAPVSAGTRYRLTAAGGGDLTVGGTSAWTFTATGDGFFTLGTVGTGSVLGVDASGNAGRAWGAVPTLAAAATSGDARIGQQWSFQRVTTVPSPAGASVPTAEYRLVNRYSGLALSVTGGGDLRTATSPIRQWNAPAGSTGDSRPEAAQRLTLTPLP</sequence>
<dbReference type="InterPro" id="IPR035992">
    <property type="entry name" value="Ricin_B-like_lectins"/>
</dbReference>
<organism evidence="3 4">
    <name type="scientific">Mycetocola lacteus</name>
    <dbReference type="NCBI Taxonomy" id="76637"/>
    <lineage>
        <taxon>Bacteria</taxon>
        <taxon>Bacillati</taxon>
        <taxon>Actinomycetota</taxon>
        <taxon>Actinomycetes</taxon>
        <taxon>Micrococcales</taxon>
        <taxon>Microbacteriaceae</taxon>
        <taxon>Mycetocola</taxon>
    </lineage>
</organism>
<comment type="caution">
    <text evidence="3">The sequence shown here is derived from an EMBL/GenBank/DDBJ whole genome shotgun (WGS) entry which is preliminary data.</text>
</comment>
<evidence type="ECO:0000313" key="3">
    <source>
        <dbReference type="EMBL" id="RLP83783.1"/>
    </source>
</evidence>
<feature type="compositionally biased region" description="Polar residues" evidence="1">
    <location>
        <begin position="277"/>
        <end position="288"/>
    </location>
</feature>
<protein>
    <recommendedName>
        <fullName evidence="2">Ricin B lectin domain-containing protein</fullName>
    </recommendedName>
</protein>
<dbReference type="RefSeq" id="WP_121687443.1">
    <property type="nucleotide sequence ID" value="NZ_RCUY01000002.1"/>
</dbReference>
<feature type="region of interest" description="Disordered" evidence="1">
    <location>
        <begin position="259"/>
        <end position="288"/>
    </location>
</feature>
<dbReference type="EMBL" id="RCUY01000002">
    <property type="protein sequence ID" value="RLP83783.1"/>
    <property type="molecule type" value="Genomic_DNA"/>
</dbReference>